<dbReference type="RefSeq" id="WP_282838728.1">
    <property type="nucleotide sequence ID" value="NZ_JASCXW010000003.1"/>
</dbReference>
<evidence type="ECO:0000256" key="4">
    <source>
        <dbReference type="ARBA" id="ARBA00022989"/>
    </source>
</evidence>
<feature type="transmembrane region" description="Helical" evidence="6">
    <location>
        <begin position="329"/>
        <end position="346"/>
    </location>
</feature>
<dbReference type="CDD" id="cd07731">
    <property type="entry name" value="ComA-like_MBL-fold"/>
    <property type="match status" value="1"/>
</dbReference>
<dbReference type="Pfam" id="PF00753">
    <property type="entry name" value="Lactamase_B"/>
    <property type="match status" value="1"/>
</dbReference>
<reference evidence="8" key="1">
    <citation type="submission" date="2023-05" db="EMBL/GenBank/DDBJ databases">
        <title>Mariniplasma microaerophilum sp. nov., a novel anaerobic mollicute isolated from terrestrial mud volcano, Taman Peninsula, Russia.</title>
        <authorList>
            <person name="Khomyakova M.A."/>
            <person name="Merkel A.Y."/>
            <person name="Slobodkin A.I."/>
        </authorList>
    </citation>
    <scope>NUCLEOTIDE SEQUENCE</scope>
    <source>
        <strain evidence="8">M4Ah</strain>
    </source>
</reference>
<dbReference type="InterPro" id="IPR052159">
    <property type="entry name" value="Competence_DNA_uptake"/>
</dbReference>
<proteinExistence type="predicted"/>
<evidence type="ECO:0000313" key="8">
    <source>
        <dbReference type="EMBL" id="MDI6452313.1"/>
    </source>
</evidence>
<feature type="transmembrane region" description="Helical" evidence="6">
    <location>
        <begin position="241"/>
        <end position="265"/>
    </location>
</feature>
<dbReference type="InterPro" id="IPR001279">
    <property type="entry name" value="Metallo-B-lactamas"/>
</dbReference>
<feature type="transmembrane region" description="Helical" evidence="6">
    <location>
        <begin position="20"/>
        <end position="42"/>
    </location>
</feature>
<dbReference type="GO" id="GO:0030420">
    <property type="term" value="P:establishment of competence for transformation"/>
    <property type="evidence" value="ECO:0007669"/>
    <property type="project" value="InterPro"/>
</dbReference>
<feature type="transmembrane region" description="Helical" evidence="6">
    <location>
        <begin position="352"/>
        <end position="375"/>
    </location>
</feature>
<evidence type="ECO:0000256" key="1">
    <source>
        <dbReference type="ARBA" id="ARBA00004651"/>
    </source>
</evidence>
<evidence type="ECO:0000256" key="3">
    <source>
        <dbReference type="ARBA" id="ARBA00022692"/>
    </source>
</evidence>
<evidence type="ECO:0000259" key="7">
    <source>
        <dbReference type="SMART" id="SM00849"/>
    </source>
</evidence>
<feature type="transmembrane region" description="Helical" evidence="6">
    <location>
        <begin position="207"/>
        <end position="229"/>
    </location>
</feature>
<feature type="domain" description="Metallo-beta-lactamase" evidence="7">
    <location>
        <begin position="467"/>
        <end position="644"/>
    </location>
</feature>
<evidence type="ECO:0000256" key="2">
    <source>
        <dbReference type="ARBA" id="ARBA00022475"/>
    </source>
</evidence>
<comment type="caution">
    <text evidence="8">The sequence shown here is derived from an EMBL/GenBank/DDBJ whole genome shotgun (WGS) entry which is preliminary data.</text>
</comment>
<dbReference type="NCBIfam" id="TIGR00361">
    <property type="entry name" value="ComEC_Rec2"/>
    <property type="match status" value="1"/>
</dbReference>
<dbReference type="EMBL" id="JASCXW010000003">
    <property type="protein sequence ID" value="MDI6452313.1"/>
    <property type="molecule type" value="Genomic_DNA"/>
</dbReference>
<dbReference type="Pfam" id="PF03772">
    <property type="entry name" value="Competence"/>
    <property type="match status" value="1"/>
</dbReference>
<feature type="transmembrane region" description="Helical" evidence="6">
    <location>
        <begin position="436"/>
        <end position="454"/>
    </location>
</feature>
<gene>
    <name evidence="8" type="ORF">QJ521_01945</name>
</gene>
<sequence>MKILDRISNWDNLYIEGYALFLFLLGLFFPWIWLGFVLYFFMLRRRIRMMLLIISMSLTSILFFHYSTQNIPEIIQGEVKVVHVINYEYHDQITIKYKYQKFNLRASKFQYQLGDSIYIHGKINAYKKQTIPYGFNEQQFHYSQNVLGYISVYEIEKIAENNSFYSLRDLISQNLSTMQSNSYLKSFILGEKSFNSEQKNLFRDLNIIYLFTVSGLHLYALILFCKKIFFYLSLTQQKQDLLTCLIYILFLYLNAFSMGVLRLVLVFSIRWLNDKLELNFSKMDILNIAFFMMLVTHIHWIYHLGFLITYLILNFMYLMEFRFRGYQGYLKRLMMTTVIYLVVLPFNLQISFLLILVLPVLVFFISSPLFLLALCTWIFPEFDLYFFKLTQIFEGILLAIQDKNISIQLPALNPYFIVSYFIMLIILFRSRNVKSLILRFIVLPSIFFIAILDFQQSDKIYFLDVGQGDSIFISSNGCHAAIDSYRNVLQFLNNHGVYQLDYLILTHSHLDHTLEAMDIINNIYVETVILSSYDQYQIAHPNIQYVKSSDQLSCGEIQFDILGPIRQYDNPNDNSIVIQTKINQTTYLFTGDIEYNAEIDLVNRYQYRLKSDVLKVGHHGSSTSTSEIFLSYVMPHLAIISLGHQNRYGFPNHEVIERLHRYQVMIYRTDLHGTILNQDSKKKSKWSFHLPF</sequence>
<evidence type="ECO:0000313" key="9">
    <source>
        <dbReference type="Proteomes" id="UP001431532"/>
    </source>
</evidence>
<accession>A0AAW6U8B3</accession>
<dbReference type="InterPro" id="IPR036866">
    <property type="entry name" value="RibonucZ/Hydroxyglut_hydro"/>
</dbReference>
<dbReference type="PANTHER" id="PTHR30619">
    <property type="entry name" value="DNA INTERNALIZATION/COMPETENCE PROTEIN COMEC/REC2"/>
    <property type="match status" value="1"/>
</dbReference>
<keyword evidence="4 6" id="KW-1133">Transmembrane helix</keyword>
<feature type="transmembrane region" description="Helical" evidence="6">
    <location>
        <begin position="412"/>
        <end position="429"/>
    </location>
</feature>
<dbReference type="GO" id="GO:0005886">
    <property type="term" value="C:plasma membrane"/>
    <property type="evidence" value="ECO:0007669"/>
    <property type="project" value="UniProtKB-SubCell"/>
</dbReference>
<dbReference type="InterPro" id="IPR004477">
    <property type="entry name" value="ComEC_N"/>
</dbReference>
<keyword evidence="3 6" id="KW-0812">Transmembrane</keyword>
<dbReference type="InterPro" id="IPR035681">
    <property type="entry name" value="ComA-like_MBL"/>
</dbReference>
<dbReference type="InterPro" id="IPR004797">
    <property type="entry name" value="Competence_ComEC/Rec2"/>
</dbReference>
<keyword evidence="5 6" id="KW-0472">Membrane</keyword>
<dbReference type="AlphaFoldDB" id="A0AAW6U8B3"/>
<dbReference type="Gene3D" id="3.60.15.10">
    <property type="entry name" value="Ribonuclease Z/Hydroxyacylglutathione hydrolase-like"/>
    <property type="match status" value="1"/>
</dbReference>
<dbReference type="SUPFAM" id="SSF56281">
    <property type="entry name" value="Metallo-hydrolase/oxidoreductase"/>
    <property type="match status" value="1"/>
</dbReference>
<comment type="subcellular location">
    <subcellularLocation>
        <location evidence="1">Cell membrane</location>
        <topology evidence="1">Multi-pass membrane protein</topology>
    </subcellularLocation>
</comment>
<dbReference type="Proteomes" id="UP001431532">
    <property type="component" value="Unassembled WGS sequence"/>
</dbReference>
<dbReference type="SMART" id="SM00849">
    <property type="entry name" value="Lactamase_B"/>
    <property type="match status" value="1"/>
</dbReference>
<evidence type="ECO:0000256" key="5">
    <source>
        <dbReference type="ARBA" id="ARBA00023136"/>
    </source>
</evidence>
<organism evidence="8 9">
    <name type="scientific">Peloplasma aerotolerans</name>
    <dbReference type="NCBI Taxonomy" id="3044389"/>
    <lineage>
        <taxon>Bacteria</taxon>
        <taxon>Bacillati</taxon>
        <taxon>Mycoplasmatota</taxon>
        <taxon>Mollicutes</taxon>
        <taxon>Acholeplasmatales</taxon>
        <taxon>Acholeplasmataceae</taxon>
        <taxon>Peloplasma</taxon>
    </lineage>
</organism>
<dbReference type="PANTHER" id="PTHR30619:SF7">
    <property type="entry name" value="BETA-LACTAMASE DOMAIN PROTEIN"/>
    <property type="match status" value="1"/>
</dbReference>
<feature type="transmembrane region" description="Helical" evidence="6">
    <location>
        <begin position="285"/>
        <end position="317"/>
    </location>
</feature>
<keyword evidence="9" id="KW-1185">Reference proteome</keyword>
<name>A0AAW6U8B3_9MOLU</name>
<protein>
    <submittedName>
        <fullName evidence="8">DNA internalization-related competence protein ComEC/Rec2</fullName>
    </submittedName>
</protein>
<feature type="transmembrane region" description="Helical" evidence="6">
    <location>
        <begin position="49"/>
        <end position="66"/>
    </location>
</feature>
<evidence type="ECO:0000256" key="6">
    <source>
        <dbReference type="SAM" id="Phobius"/>
    </source>
</evidence>
<keyword evidence="2" id="KW-1003">Cell membrane</keyword>